<gene>
    <name evidence="3" type="ORF">JI723_17355</name>
</gene>
<dbReference type="Pfam" id="PF03929">
    <property type="entry name" value="PepSY_TM"/>
    <property type="match status" value="1"/>
</dbReference>
<keyword evidence="4" id="KW-1185">Reference proteome</keyword>
<dbReference type="EMBL" id="CP067099">
    <property type="protein sequence ID" value="QQO61978.1"/>
    <property type="molecule type" value="Genomic_DNA"/>
</dbReference>
<dbReference type="PANTHER" id="PTHR34219:SF1">
    <property type="entry name" value="PEPSY DOMAIN-CONTAINING PROTEIN"/>
    <property type="match status" value="1"/>
</dbReference>
<keyword evidence="2" id="KW-0812">Transmembrane</keyword>
<dbReference type="Proteomes" id="UP000596157">
    <property type="component" value="Chromosome"/>
</dbReference>
<accession>A0ABX7AEL1</accession>
<evidence type="ECO:0000256" key="1">
    <source>
        <dbReference type="SAM" id="MobiDB-lite"/>
    </source>
</evidence>
<keyword evidence="2" id="KW-1133">Transmembrane helix</keyword>
<reference evidence="4" key="1">
    <citation type="submission" date="2021-01" db="EMBL/GenBank/DDBJ databases">
        <title>Providencia vermicola LLDRA6, a soil-borne Mn(II)-oxidizing bacterium, exploits a strategy of superoxide production coupled to hydrogen peroxide consumption to generate Mn oxides, as revealed by transcriptional up-regulation of genes for phenylacetic acid catabolism.</title>
        <authorList>
            <person name="Chen S."/>
            <person name="Ding Z."/>
            <person name="Chen J."/>
            <person name="Luo J."/>
            <person name="Ruan X."/>
            <person name="Li Z."/>
            <person name="Liao F."/>
            <person name="He J."/>
            <person name="Li D."/>
        </authorList>
    </citation>
    <scope>NUCLEOTIDE SEQUENCE [LARGE SCALE GENOMIC DNA]</scope>
    <source>
        <strain evidence="4">LLDRA6</strain>
    </source>
</reference>
<feature type="transmembrane region" description="Helical" evidence="2">
    <location>
        <begin position="16"/>
        <end position="40"/>
    </location>
</feature>
<sequence length="466" mass="53891">MQPLDRRSLTALVHRLHFYIGIFIAPFIFIAALTGFIYILSTQFEDIIYRDVLTTQPSGNSKPLSSQISAARHYVGEQYFIHKVRPAPQPDETTYIQFMYPNLESEKLRTIFIDPYSLAIKADYFFSPVSGFLPTHTWLTKLHTELYLGSVGRHYSELAASWLWVSAITGVILWINHRRKHLSRKKRSPFAFTRHWHITLGLLLFLGMLFMSVTGLTWSKWAGDNINALRTSFDWLTPQLNTKLKSENEAVISSHNHGDHQHEDHNHKGLQSQNSASNINKPDLDWEIVLYQARRNGIKADNVEIRQPKTASDAWTITENKRDWPTQVDAIAINPHDYKVIDHIYFDNFPMMAKLTRWGVDAHMGKLFGMANRLLLLGFTFCICCLLLLGYRMWWIRRPSRPQNNPLSTLTACWLSLSIPWQLLIVTLTIMLGYCLPVLGASLLVFLFIDVLLWKKHKKITNVFPQ</sequence>
<protein>
    <submittedName>
        <fullName evidence="3">PepSY domain-containing protein</fullName>
    </submittedName>
</protein>
<evidence type="ECO:0000313" key="3">
    <source>
        <dbReference type="EMBL" id="QQO61978.1"/>
    </source>
</evidence>
<feature type="transmembrane region" description="Helical" evidence="2">
    <location>
        <begin position="407"/>
        <end position="425"/>
    </location>
</feature>
<organism evidence="3 4">
    <name type="scientific">Providencia manganoxydans</name>
    <dbReference type="NCBI Taxonomy" id="2923283"/>
    <lineage>
        <taxon>Bacteria</taxon>
        <taxon>Pseudomonadati</taxon>
        <taxon>Pseudomonadota</taxon>
        <taxon>Gammaproteobacteria</taxon>
        <taxon>Enterobacterales</taxon>
        <taxon>Morganellaceae</taxon>
        <taxon>Providencia</taxon>
    </lineage>
</organism>
<keyword evidence="2" id="KW-0472">Membrane</keyword>
<dbReference type="InterPro" id="IPR005625">
    <property type="entry name" value="PepSY-ass_TM"/>
</dbReference>
<dbReference type="RefSeq" id="WP_337979601.1">
    <property type="nucleotide sequence ID" value="NZ_CP067099.1"/>
</dbReference>
<evidence type="ECO:0000313" key="4">
    <source>
        <dbReference type="Proteomes" id="UP000596157"/>
    </source>
</evidence>
<feature type="compositionally biased region" description="Basic and acidic residues" evidence="1">
    <location>
        <begin position="256"/>
        <end position="267"/>
    </location>
</feature>
<name>A0ABX7AEL1_9GAMM</name>
<feature type="transmembrane region" description="Helical" evidence="2">
    <location>
        <begin position="158"/>
        <end position="175"/>
    </location>
</feature>
<feature type="transmembrane region" description="Helical" evidence="2">
    <location>
        <begin position="374"/>
        <end position="395"/>
    </location>
</feature>
<dbReference type="PANTHER" id="PTHR34219">
    <property type="entry name" value="IRON-REGULATED INNER MEMBRANE PROTEIN-RELATED"/>
    <property type="match status" value="1"/>
</dbReference>
<feature type="transmembrane region" description="Helical" evidence="2">
    <location>
        <begin position="196"/>
        <end position="218"/>
    </location>
</feature>
<dbReference type="GeneID" id="92280522"/>
<evidence type="ECO:0000256" key="2">
    <source>
        <dbReference type="SAM" id="Phobius"/>
    </source>
</evidence>
<feature type="transmembrane region" description="Helical" evidence="2">
    <location>
        <begin position="431"/>
        <end position="454"/>
    </location>
</feature>
<proteinExistence type="predicted"/>
<feature type="region of interest" description="Disordered" evidence="1">
    <location>
        <begin position="252"/>
        <end position="276"/>
    </location>
</feature>